<dbReference type="NCBIfam" id="TIGR01509">
    <property type="entry name" value="HAD-SF-IA-v3"/>
    <property type="match status" value="1"/>
</dbReference>
<dbReference type="EMBL" id="QKXH01000008">
    <property type="protein sequence ID" value="PZX92939.1"/>
    <property type="molecule type" value="Genomic_DNA"/>
</dbReference>
<dbReference type="PANTHER" id="PTHR43611">
    <property type="entry name" value="ALPHA-D-GLUCOSE 1-PHOSPHATE PHOSPHATASE"/>
    <property type="match status" value="1"/>
</dbReference>
<dbReference type="AlphaFoldDB" id="A0A2W7U6S3"/>
<reference evidence="1 2" key="1">
    <citation type="submission" date="2018-06" db="EMBL/GenBank/DDBJ databases">
        <title>Flavobacterium sp IMCC34762, genome.</title>
        <authorList>
            <person name="Joung Y."/>
            <person name="Cho J."/>
            <person name="Song J."/>
        </authorList>
    </citation>
    <scope>NUCLEOTIDE SEQUENCE [LARGE SCALE GENOMIC DNA]</scope>
    <source>
        <strain evidence="1 2">IMCC34762</strain>
    </source>
</reference>
<dbReference type="InterPro" id="IPR006439">
    <property type="entry name" value="HAD-SF_hydro_IA"/>
</dbReference>
<evidence type="ECO:0000313" key="1">
    <source>
        <dbReference type="EMBL" id="PZX92939.1"/>
    </source>
</evidence>
<name>A0A2W7U6S3_9FLAO</name>
<evidence type="ECO:0000313" key="2">
    <source>
        <dbReference type="Proteomes" id="UP000249177"/>
    </source>
</evidence>
<dbReference type="SFLD" id="SFLDG01129">
    <property type="entry name" value="C1.5:_HAD__Beta-PGM__Phosphata"/>
    <property type="match status" value="1"/>
</dbReference>
<dbReference type="Gene3D" id="1.10.150.240">
    <property type="entry name" value="Putative phosphatase, domain 2"/>
    <property type="match status" value="1"/>
</dbReference>
<dbReference type="InterPro" id="IPR041492">
    <property type="entry name" value="HAD_2"/>
</dbReference>
<proteinExistence type="predicted"/>
<dbReference type="PANTHER" id="PTHR43611:SF3">
    <property type="entry name" value="FLAVIN MONONUCLEOTIDE HYDROLASE 1, CHLOROPLATIC"/>
    <property type="match status" value="1"/>
</dbReference>
<keyword evidence="2" id="KW-1185">Reference proteome</keyword>
<sequence>MIDAIIFDFGDVFINLDKQATVDGLKNLGISQWNEDLDQLNIQFELGAISGEDFLNGIQKHTHNSSIEDISKAWNAILLDFPLYRLEFLQMLSQKYRLFLLSNTDAIHIDTFEQKAGTSFYSSFYQCFEKIYFSFEIGMRKPSPEVYNFVLDQNGLQAKHTLFIDDKKENTDAALALGLPVWNLQVGEEDVVDLFDKKIIQWQ</sequence>
<accession>A0A2W7U6S3</accession>
<dbReference type="Proteomes" id="UP000249177">
    <property type="component" value="Unassembled WGS sequence"/>
</dbReference>
<dbReference type="RefSeq" id="WP_111410701.1">
    <property type="nucleotide sequence ID" value="NZ_QKXH01000008.1"/>
</dbReference>
<dbReference type="Pfam" id="PF13419">
    <property type="entry name" value="HAD_2"/>
    <property type="match status" value="1"/>
</dbReference>
<protein>
    <submittedName>
        <fullName evidence="1">HAD family phosphatase</fullName>
    </submittedName>
</protein>
<dbReference type="InterPro" id="IPR023214">
    <property type="entry name" value="HAD_sf"/>
</dbReference>
<dbReference type="SUPFAM" id="SSF56784">
    <property type="entry name" value="HAD-like"/>
    <property type="match status" value="1"/>
</dbReference>
<dbReference type="Gene3D" id="3.40.50.1000">
    <property type="entry name" value="HAD superfamily/HAD-like"/>
    <property type="match status" value="1"/>
</dbReference>
<dbReference type="CDD" id="cd02603">
    <property type="entry name" value="HAD_sEH-N_like"/>
    <property type="match status" value="1"/>
</dbReference>
<comment type="caution">
    <text evidence="1">The sequence shown here is derived from an EMBL/GenBank/DDBJ whole genome shotgun (WGS) entry which is preliminary data.</text>
</comment>
<dbReference type="InterPro" id="IPR023198">
    <property type="entry name" value="PGP-like_dom2"/>
</dbReference>
<dbReference type="SFLD" id="SFLDS00003">
    <property type="entry name" value="Haloacid_Dehalogenase"/>
    <property type="match status" value="1"/>
</dbReference>
<dbReference type="OrthoDB" id="9797415at2"/>
<gene>
    <name evidence="1" type="ORF">DOS84_13805</name>
</gene>
<dbReference type="InterPro" id="IPR036412">
    <property type="entry name" value="HAD-like_sf"/>
</dbReference>
<dbReference type="PRINTS" id="PR00413">
    <property type="entry name" value="HADHALOGNASE"/>
</dbReference>
<organism evidence="1 2">
    <name type="scientific">Flavobacterium aquariorum</name>
    <dbReference type="NCBI Taxonomy" id="2217670"/>
    <lineage>
        <taxon>Bacteria</taxon>
        <taxon>Pseudomonadati</taxon>
        <taxon>Bacteroidota</taxon>
        <taxon>Flavobacteriia</taxon>
        <taxon>Flavobacteriales</taxon>
        <taxon>Flavobacteriaceae</taxon>
        <taxon>Flavobacterium</taxon>
    </lineage>
</organism>